<dbReference type="RefSeq" id="WP_003679174.1">
    <property type="nucleotide sequence ID" value="NZ_AP014681.1"/>
</dbReference>
<proteinExistence type="predicted"/>
<organism evidence="3 4">
    <name type="scientific">Paucilactobacillus hokkaidonensis JCM 18461</name>
    <dbReference type="NCBI Taxonomy" id="1291742"/>
    <lineage>
        <taxon>Bacteria</taxon>
        <taxon>Bacillati</taxon>
        <taxon>Bacillota</taxon>
        <taxon>Bacilli</taxon>
        <taxon>Lactobacillales</taxon>
        <taxon>Lactobacillaceae</taxon>
        <taxon>Paucilactobacillus</taxon>
    </lineage>
</organism>
<dbReference type="SUPFAM" id="SSF82549">
    <property type="entry name" value="DAK1/DegV-like"/>
    <property type="match status" value="1"/>
</dbReference>
<protein>
    <recommendedName>
        <fullName evidence="5">DegV family protein</fullName>
    </recommendedName>
</protein>
<dbReference type="EMBL" id="AP014681">
    <property type="protein sequence ID" value="BAP86807.1"/>
    <property type="molecule type" value="Genomic_DNA"/>
</dbReference>
<comment type="function">
    <text evidence="1">May bind long-chain fatty acids, such as palmitate, and may play a role in lipid transport or fatty acid metabolism.</text>
</comment>
<dbReference type="Pfam" id="PF02645">
    <property type="entry name" value="DegV"/>
    <property type="match status" value="1"/>
</dbReference>
<evidence type="ECO:0000313" key="4">
    <source>
        <dbReference type="Proteomes" id="UP000031620"/>
    </source>
</evidence>
<evidence type="ECO:0000313" key="3">
    <source>
        <dbReference type="EMBL" id="BAP86807.1"/>
    </source>
</evidence>
<dbReference type="InterPro" id="IPR050270">
    <property type="entry name" value="DegV_domain_contain"/>
</dbReference>
<keyword evidence="2" id="KW-0446">Lipid-binding</keyword>
<dbReference type="Proteomes" id="UP000031620">
    <property type="component" value="Plasmid pLOOC260-1"/>
</dbReference>
<evidence type="ECO:0008006" key="5">
    <source>
        <dbReference type="Google" id="ProtNLM"/>
    </source>
</evidence>
<dbReference type="NCBIfam" id="TIGR00762">
    <property type="entry name" value="DegV"/>
    <property type="match status" value="1"/>
</dbReference>
<dbReference type="InterPro" id="IPR043168">
    <property type="entry name" value="DegV_C"/>
</dbReference>
<sequence length="286" mass="30609">MTKINPHVAILVDSCSDVPADFIAEHHLYMVPMTIAYHDEIFLDKVTIDPDTVYANLDKEVPKTASPTGDLIAKAFADIKADGFKEVIAVCISSGLSGTFQQVEIAARVSGLDVSVIDTKNIGIASGLTAILAAQLSEEGLHKVEIEARIRTVAKHTKVFFYVPTLTYLQKGGRIGRVAGMAGTLLNIKPIISCDDDGIYYPVAKVRGEKKTLLKMKKLLAETIGNAQRFNLAVADGANHEIAAQLTAELHELYPQAEHIFTGNVSPALGVHTGPGLIGLGVQVLA</sequence>
<name>A0A0A1GXC8_9LACO</name>
<reference evidence="3 4" key="1">
    <citation type="submission" date="2014-11" db="EMBL/GenBank/DDBJ databases">
        <title>Complete genome sequence and analysis of Lactobacillus hokkaidonensis LOOC260T.</title>
        <authorList>
            <person name="Tanizawa Y."/>
            <person name="Tohno M."/>
            <person name="Kaminuma E."/>
            <person name="Nakamura Y."/>
            <person name="Arita M."/>
        </authorList>
    </citation>
    <scope>NUCLEOTIDE SEQUENCE [LARGE SCALE GENOMIC DNA]</scope>
    <source>
        <strain evidence="3 4">LOOC260</strain>
        <plasmid evidence="4">pLOOC260-1 DNA</plasmid>
    </source>
</reference>
<dbReference type="Gene3D" id="3.40.50.10170">
    <property type="match status" value="1"/>
</dbReference>
<dbReference type="HOGENOM" id="CLU_048251_4_3_9"/>
<evidence type="ECO:0000256" key="2">
    <source>
        <dbReference type="ARBA" id="ARBA00023121"/>
    </source>
</evidence>
<accession>A0A0A1GXC8</accession>
<dbReference type="InterPro" id="IPR003797">
    <property type="entry name" value="DegV"/>
</dbReference>
<gene>
    <name evidence="3" type="ORF">LOOC260_200330</name>
</gene>
<evidence type="ECO:0000256" key="1">
    <source>
        <dbReference type="ARBA" id="ARBA00003238"/>
    </source>
</evidence>
<dbReference type="KEGG" id="lho:LOOC260_200330"/>
<dbReference type="PROSITE" id="PS51482">
    <property type="entry name" value="DEGV"/>
    <property type="match status" value="1"/>
</dbReference>
<dbReference type="Gene3D" id="3.30.1180.10">
    <property type="match status" value="1"/>
</dbReference>
<geneLocation type="plasmid" evidence="4">
    <name>pLOOC260-1 DNA</name>
</geneLocation>
<keyword evidence="3" id="KW-0614">Plasmid</keyword>
<dbReference type="PANTHER" id="PTHR33434">
    <property type="entry name" value="DEGV DOMAIN-CONTAINING PROTEIN DR_1986-RELATED"/>
    <property type="match status" value="1"/>
</dbReference>
<dbReference type="GO" id="GO:0008289">
    <property type="term" value="F:lipid binding"/>
    <property type="evidence" value="ECO:0007669"/>
    <property type="project" value="UniProtKB-KW"/>
</dbReference>
<dbReference type="PANTHER" id="PTHR33434:SF2">
    <property type="entry name" value="FATTY ACID-BINDING PROTEIN TM_1468"/>
    <property type="match status" value="1"/>
</dbReference>
<dbReference type="AlphaFoldDB" id="A0A0A1GXC8"/>